<dbReference type="RefSeq" id="WP_203560826.1">
    <property type="nucleotide sequence ID" value="NZ_JAAAMG010000001.1"/>
</dbReference>
<comment type="caution">
    <text evidence="6">The sequence shown here is derived from an EMBL/GenBank/DDBJ whole genome shotgun (WGS) entry which is preliminary data.</text>
</comment>
<dbReference type="Proteomes" id="UP000469011">
    <property type="component" value="Unassembled WGS sequence"/>
</dbReference>
<dbReference type="Gene3D" id="1.10.530.10">
    <property type="match status" value="1"/>
</dbReference>
<evidence type="ECO:0000313" key="7">
    <source>
        <dbReference type="Proteomes" id="UP000469011"/>
    </source>
</evidence>
<reference evidence="6 7" key="1">
    <citation type="submission" date="2020-01" db="EMBL/GenBank/DDBJ databases">
        <title>Jiella pacifica sp. nov.</title>
        <authorList>
            <person name="Xue Z."/>
            <person name="Zhu S."/>
            <person name="Chen J."/>
            <person name="Yang J."/>
        </authorList>
    </citation>
    <scope>NUCLEOTIDE SEQUENCE [LARGE SCALE GENOMIC DNA]</scope>
    <source>
        <strain evidence="6 7">40Bstr34</strain>
    </source>
</reference>
<evidence type="ECO:0000313" key="6">
    <source>
        <dbReference type="EMBL" id="NDW02954.1"/>
    </source>
</evidence>
<dbReference type="PANTHER" id="PTHR37423:SF2">
    <property type="entry name" value="MEMBRANE-BOUND LYTIC MUREIN TRANSGLYCOSYLASE C"/>
    <property type="match status" value="1"/>
</dbReference>
<feature type="domain" description="Transglycosylase SLT" evidence="5">
    <location>
        <begin position="570"/>
        <end position="673"/>
    </location>
</feature>
<protein>
    <submittedName>
        <fullName evidence="6">Transglycosylase SLT domain-containing protein</fullName>
    </submittedName>
</protein>
<name>A0A6N9SVC5_9HYPH</name>
<evidence type="ECO:0000259" key="5">
    <source>
        <dbReference type="Pfam" id="PF01464"/>
    </source>
</evidence>
<feature type="chain" id="PRO_5026993581" evidence="4">
    <location>
        <begin position="27"/>
        <end position="729"/>
    </location>
</feature>
<dbReference type="GO" id="GO:0016020">
    <property type="term" value="C:membrane"/>
    <property type="evidence" value="ECO:0007669"/>
    <property type="project" value="InterPro"/>
</dbReference>
<sequence>MPKPSRLARLLLVSLATSLVAQPSLAQTDFLPDLGPVPTARPGGVAMGVGLDTGRFGAAVPAPIPAGIPVPRRPPAAQVPADATAFTASIAAMPRSMSPVAAVNGHLKDGLQALSDGNARRARSIREGMTPGSLDRDILTWAIALAGGSDVPAIDIANAARSLAGWPGMKALRINSEKAIWREDRPAREVISAFAGSTPESPEGAMALAKAYLAVGEVGRAKQLIQKSWRTEVMDRSTESRMLSTFGTLLGRSDHKHRMDMLLYRERVSDAARVAKLAGASELYAARAAVIRNEGNAGRLLAAVPRSQRSDPGYLLAAVELNRKAHKVDEAAEILANSPRDPSTLIDPDAWWNERRIVARDLLDLGKAKQAYRIAAGHSALDSTEAVEAEFHAGWIALRFLGDPATASQHFARIVQMSNKPLSLSRGYYWLGRAAEAARSSSAGGYYQRAAHYGATYYGQLAASRLGHRPGPIAFPNPSNAERQRFASRPAVRAIQRLEQIGSDWRADILYRGLAEELDSPGELALLSVMAERRGDHHLVLQVGKIAYWRGIDAPALAFPIGVIPESANISASGKALAYAIARQESAFNPKARSPVGALGLLQLMPGTAKSMARKVGVAYSPQRLTADPGYNATLGAQYLGDQIDNFAGSYVLTFVAYNAGPRRAREWIERFGDPRGMSLDQVVDWVERIPYTETRNYVQRIMENYQVYKMRLGAPFSIEGDLVNGRRG</sequence>
<keyword evidence="3 4" id="KW-0732">Signal</keyword>
<dbReference type="CDD" id="cd13401">
    <property type="entry name" value="Slt70-like"/>
    <property type="match status" value="1"/>
</dbReference>
<dbReference type="InterPro" id="IPR008939">
    <property type="entry name" value="Lytic_TGlycosylase_superhlx_U"/>
</dbReference>
<dbReference type="EMBL" id="JAAAMG010000001">
    <property type="protein sequence ID" value="NDW02954.1"/>
    <property type="molecule type" value="Genomic_DNA"/>
</dbReference>
<evidence type="ECO:0000256" key="3">
    <source>
        <dbReference type="ARBA" id="ARBA00022729"/>
    </source>
</evidence>
<proteinExistence type="inferred from homology"/>
<evidence type="ECO:0000256" key="4">
    <source>
        <dbReference type="SAM" id="SignalP"/>
    </source>
</evidence>
<dbReference type="Pfam" id="PF01464">
    <property type="entry name" value="SLT"/>
    <property type="match status" value="1"/>
</dbReference>
<keyword evidence="7" id="KW-1185">Reference proteome</keyword>
<gene>
    <name evidence="6" type="ORF">GTK09_00800</name>
</gene>
<accession>A0A6N9SVC5</accession>
<comment type="similarity">
    <text evidence="1">Belongs to the transglycosylase Slt family.</text>
</comment>
<comment type="similarity">
    <text evidence="2">Belongs to the virb1 family.</text>
</comment>
<dbReference type="GO" id="GO:0004553">
    <property type="term" value="F:hydrolase activity, hydrolyzing O-glycosyl compounds"/>
    <property type="evidence" value="ECO:0007669"/>
    <property type="project" value="InterPro"/>
</dbReference>
<dbReference type="PROSITE" id="PS00922">
    <property type="entry name" value="TRANSGLYCOSYLASE"/>
    <property type="match status" value="1"/>
</dbReference>
<dbReference type="GO" id="GO:0000270">
    <property type="term" value="P:peptidoglycan metabolic process"/>
    <property type="evidence" value="ECO:0007669"/>
    <property type="project" value="InterPro"/>
</dbReference>
<dbReference type="SUPFAM" id="SSF53955">
    <property type="entry name" value="Lysozyme-like"/>
    <property type="match status" value="1"/>
</dbReference>
<evidence type="ECO:0000256" key="2">
    <source>
        <dbReference type="ARBA" id="ARBA00009387"/>
    </source>
</evidence>
<dbReference type="AlphaFoldDB" id="A0A6N9SVC5"/>
<dbReference type="InterPro" id="IPR008258">
    <property type="entry name" value="Transglycosylase_SLT_dom_1"/>
</dbReference>
<dbReference type="Gene3D" id="1.25.20.10">
    <property type="entry name" value="Bacterial muramidases"/>
    <property type="match status" value="1"/>
</dbReference>
<dbReference type="PANTHER" id="PTHR37423">
    <property type="entry name" value="SOLUBLE LYTIC MUREIN TRANSGLYCOSYLASE-RELATED"/>
    <property type="match status" value="1"/>
</dbReference>
<organism evidence="6 7">
    <name type="scientific">Jiella pacifica</name>
    <dbReference type="NCBI Taxonomy" id="2696469"/>
    <lineage>
        <taxon>Bacteria</taxon>
        <taxon>Pseudomonadati</taxon>
        <taxon>Pseudomonadota</taxon>
        <taxon>Alphaproteobacteria</taxon>
        <taxon>Hyphomicrobiales</taxon>
        <taxon>Aurantimonadaceae</taxon>
        <taxon>Jiella</taxon>
    </lineage>
</organism>
<dbReference type="InterPro" id="IPR023346">
    <property type="entry name" value="Lysozyme-like_dom_sf"/>
</dbReference>
<dbReference type="InterPro" id="IPR000189">
    <property type="entry name" value="Transglyc_AS"/>
</dbReference>
<feature type="signal peptide" evidence="4">
    <location>
        <begin position="1"/>
        <end position="26"/>
    </location>
</feature>
<dbReference type="SUPFAM" id="SSF48435">
    <property type="entry name" value="Bacterial muramidases"/>
    <property type="match status" value="1"/>
</dbReference>
<evidence type="ECO:0000256" key="1">
    <source>
        <dbReference type="ARBA" id="ARBA00007734"/>
    </source>
</evidence>
<dbReference type="GO" id="GO:0042597">
    <property type="term" value="C:periplasmic space"/>
    <property type="evidence" value="ECO:0007669"/>
    <property type="project" value="InterPro"/>
</dbReference>
<dbReference type="GO" id="GO:0008933">
    <property type="term" value="F:peptidoglycan lytic transglycosylase activity"/>
    <property type="evidence" value="ECO:0007669"/>
    <property type="project" value="InterPro"/>
</dbReference>